<organism evidence="2 3">
    <name type="scientific">Sulfurifustis variabilis</name>
    <dbReference type="NCBI Taxonomy" id="1675686"/>
    <lineage>
        <taxon>Bacteria</taxon>
        <taxon>Pseudomonadati</taxon>
        <taxon>Pseudomonadota</taxon>
        <taxon>Gammaproteobacteria</taxon>
        <taxon>Acidiferrobacterales</taxon>
        <taxon>Acidiferrobacteraceae</taxon>
        <taxon>Sulfurifustis</taxon>
    </lineage>
</organism>
<evidence type="ECO:0000313" key="2">
    <source>
        <dbReference type="EMBL" id="BAU48220.1"/>
    </source>
</evidence>
<dbReference type="KEGG" id="sva:SVA_1660"/>
<feature type="transmembrane region" description="Helical" evidence="1">
    <location>
        <begin position="44"/>
        <end position="62"/>
    </location>
</feature>
<dbReference type="InterPro" id="IPR009883">
    <property type="entry name" value="YgfX"/>
</dbReference>
<feature type="transmembrane region" description="Helical" evidence="1">
    <location>
        <begin position="21"/>
        <end position="38"/>
    </location>
</feature>
<proteinExistence type="predicted"/>
<accession>A0A1B4V3V0</accession>
<evidence type="ECO:0000256" key="1">
    <source>
        <dbReference type="SAM" id="Phobius"/>
    </source>
</evidence>
<gene>
    <name evidence="2" type="ORF">SVA_1660</name>
</gene>
<dbReference type="Proteomes" id="UP000218899">
    <property type="component" value="Chromosome"/>
</dbReference>
<keyword evidence="1" id="KW-0812">Transmembrane</keyword>
<dbReference type="EMBL" id="AP014936">
    <property type="protein sequence ID" value="BAU48220.1"/>
    <property type="molecule type" value="Genomic_DNA"/>
</dbReference>
<keyword evidence="1" id="KW-0472">Membrane</keyword>
<keyword evidence="1" id="KW-1133">Transmembrane helix</keyword>
<dbReference type="Pfam" id="PF07254">
    <property type="entry name" value="Cpta_toxin"/>
    <property type="match status" value="1"/>
</dbReference>
<protein>
    <recommendedName>
        <fullName evidence="4">Toxin CptA</fullName>
    </recommendedName>
</protein>
<sequence>MRALSARFGASLTIVLGPSHRLAGLLGIAYGGAIAIALLLPVPWLVRGAIALVLAFGLYLALRTHAYRSTAGTVNALEFGADGTCSVRFSGAGQWTECELEHSWVHPRLALLSLRVAGARRARVAIAADAIPAEAFRRLRVRLRLRTAAE</sequence>
<dbReference type="AlphaFoldDB" id="A0A1B4V3V0"/>
<reference evidence="2 3" key="1">
    <citation type="submission" date="2015-08" db="EMBL/GenBank/DDBJ databases">
        <title>Complete genome sequence of Sulfurifustis variabilis.</title>
        <authorList>
            <person name="Miura A."/>
            <person name="Kojima H."/>
            <person name="Fukui M."/>
        </authorList>
    </citation>
    <scope>NUCLEOTIDE SEQUENCE [LARGE SCALE GENOMIC DNA]</scope>
    <source>
        <strain evidence="3">skN76</strain>
    </source>
</reference>
<name>A0A1B4V3V0_9GAMM</name>
<evidence type="ECO:0000313" key="3">
    <source>
        <dbReference type="Proteomes" id="UP000218899"/>
    </source>
</evidence>
<keyword evidence="3" id="KW-1185">Reference proteome</keyword>
<evidence type="ECO:0008006" key="4">
    <source>
        <dbReference type="Google" id="ProtNLM"/>
    </source>
</evidence>